<comment type="caution">
    <text evidence="10">The sequence shown here is derived from an EMBL/GenBank/DDBJ whole genome shotgun (WGS) entry which is preliminary data.</text>
</comment>
<keyword evidence="11" id="KW-1185">Reference proteome</keyword>
<dbReference type="InterPro" id="IPR000601">
    <property type="entry name" value="PKD_dom"/>
</dbReference>
<dbReference type="GO" id="GO:0090729">
    <property type="term" value="F:toxin activity"/>
    <property type="evidence" value="ECO:0007669"/>
    <property type="project" value="UniProtKB-KW"/>
</dbReference>
<feature type="domain" description="PKD" evidence="9">
    <location>
        <begin position="197"/>
        <end position="254"/>
    </location>
</feature>
<evidence type="ECO:0000259" key="9">
    <source>
        <dbReference type="PROSITE" id="PS50093"/>
    </source>
</evidence>
<evidence type="ECO:0000313" key="10">
    <source>
        <dbReference type="EMBL" id="TWT30460.1"/>
    </source>
</evidence>
<gene>
    <name evidence="10" type="primary">cya_4</name>
    <name evidence="10" type="ORF">KOR34_50190</name>
</gene>
<evidence type="ECO:0000256" key="1">
    <source>
        <dbReference type="ARBA" id="ARBA00004370"/>
    </source>
</evidence>
<keyword evidence="3" id="KW-0964">Secreted</keyword>
<dbReference type="GO" id="GO:0005509">
    <property type="term" value="F:calcium ion binding"/>
    <property type="evidence" value="ECO:0007669"/>
    <property type="project" value="InterPro"/>
</dbReference>
<feature type="compositionally biased region" description="Polar residues" evidence="8">
    <location>
        <begin position="1099"/>
        <end position="1126"/>
    </location>
</feature>
<dbReference type="InterPro" id="IPR050557">
    <property type="entry name" value="RTX_toxin/Mannuronan_C5-epim"/>
</dbReference>
<keyword evidence="7" id="KW-0472">Membrane</keyword>
<dbReference type="Pfam" id="PF00353">
    <property type="entry name" value="HemolysinCabind"/>
    <property type="match status" value="2"/>
</dbReference>
<dbReference type="PANTHER" id="PTHR38340">
    <property type="entry name" value="S-LAYER PROTEIN"/>
    <property type="match status" value="1"/>
</dbReference>
<evidence type="ECO:0000256" key="6">
    <source>
        <dbReference type="ARBA" id="ARBA00023026"/>
    </source>
</evidence>
<dbReference type="PRINTS" id="PR01488">
    <property type="entry name" value="RTXTOXINA"/>
</dbReference>
<dbReference type="PRINTS" id="PR00313">
    <property type="entry name" value="CABNDNGRPT"/>
</dbReference>
<dbReference type="Gene3D" id="2.150.10.10">
    <property type="entry name" value="Serralysin-like metalloprotease, C-terminal"/>
    <property type="match status" value="2"/>
</dbReference>
<dbReference type="Proteomes" id="UP000316714">
    <property type="component" value="Unassembled WGS sequence"/>
</dbReference>
<dbReference type="Gene3D" id="2.60.40.10">
    <property type="entry name" value="Immunoglobulins"/>
    <property type="match status" value="1"/>
</dbReference>
<proteinExistence type="predicted"/>
<evidence type="ECO:0000256" key="5">
    <source>
        <dbReference type="ARBA" id="ARBA00022737"/>
    </source>
</evidence>
<dbReference type="Pfam" id="PF00801">
    <property type="entry name" value="PKD"/>
    <property type="match status" value="1"/>
</dbReference>
<evidence type="ECO:0000313" key="11">
    <source>
        <dbReference type="Proteomes" id="UP000316714"/>
    </source>
</evidence>
<name>A0A5C5UXU2_9BACT</name>
<evidence type="ECO:0000256" key="2">
    <source>
        <dbReference type="ARBA" id="ARBA00004613"/>
    </source>
</evidence>
<dbReference type="SUPFAM" id="SSF51120">
    <property type="entry name" value="beta-Roll"/>
    <property type="match status" value="2"/>
</dbReference>
<dbReference type="InterPro" id="IPR003995">
    <property type="entry name" value="RTX_toxin_determinant-A"/>
</dbReference>
<dbReference type="AlphaFoldDB" id="A0A5C5UXU2"/>
<protein>
    <submittedName>
        <fullName evidence="10">Bifunctional hemolysin/adenylate cyclase</fullName>
    </submittedName>
</protein>
<evidence type="ECO:0000256" key="8">
    <source>
        <dbReference type="SAM" id="MobiDB-lite"/>
    </source>
</evidence>
<dbReference type="InterPro" id="IPR011049">
    <property type="entry name" value="Serralysin-like_metalloprot_C"/>
</dbReference>
<keyword evidence="5" id="KW-0677">Repeat</keyword>
<dbReference type="PROSITE" id="PS50093">
    <property type="entry name" value="PKD"/>
    <property type="match status" value="1"/>
</dbReference>
<keyword evidence="4" id="KW-0800">Toxin</keyword>
<dbReference type="EMBL" id="SIHJ01000005">
    <property type="protein sequence ID" value="TWT30460.1"/>
    <property type="molecule type" value="Genomic_DNA"/>
</dbReference>
<evidence type="ECO:0000256" key="7">
    <source>
        <dbReference type="ARBA" id="ARBA00023136"/>
    </source>
</evidence>
<reference evidence="10 11" key="1">
    <citation type="submission" date="2019-02" db="EMBL/GenBank/DDBJ databases">
        <title>Deep-cultivation of Planctomycetes and their phenomic and genomic characterization uncovers novel biology.</title>
        <authorList>
            <person name="Wiegand S."/>
            <person name="Jogler M."/>
            <person name="Boedeker C."/>
            <person name="Pinto D."/>
            <person name="Vollmers J."/>
            <person name="Rivas-Marin E."/>
            <person name="Kohn T."/>
            <person name="Peeters S.H."/>
            <person name="Heuer A."/>
            <person name="Rast P."/>
            <person name="Oberbeckmann S."/>
            <person name="Bunk B."/>
            <person name="Jeske O."/>
            <person name="Meyerdierks A."/>
            <person name="Storesund J.E."/>
            <person name="Kallscheuer N."/>
            <person name="Luecker S."/>
            <person name="Lage O.M."/>
            <person name="Pohl T."/>
            <person name="Merkel B.J."/>
            <person name="Hornburger P."/>
            <person name="Mueller R.-W."/>
            <person name="Bruemmer F."/>
            <person name="Labrenz M."/>
            <person name="Spormann A.M."/>
            <person name="Op Den Camp H."/>
            <person name="Overmann J."/>
            <person name="Amann R."/>
            <person name="Jetten M.S.M."/>
            <person name="Mascher T."/>
            <person name="Medema M.H."/>
            <person name="Devos D.P."/>
            <person name="Kaster A.-K."/>
            <person name="Ovreas L."/>
            <person name="Rohde M."/>
            <person name="Galperin M.Y."/>
            <person name="Jogler C."/>
        </authorList>
    </citation>
    <scope>NUCLEOTIDE SEQUENCE [LARGE SCALE GENOMIC DNA]</scope>
    <source>
        <strain evidence="10 11">KOR34</strain>
    </source>
</reference>
<accession>A0A5C5UXU2</accession>
<feature type="region of interest" description="Disordered" evidence="8">
    <location>
        <begin position="531"/>
        <end position="559"/>
    </location>
</feature>
<comment type="subcellular location">
    <subcellularLocation>
        <location evidence="1">Membrane</location>
    </subcellularLocation>
    <subcellularLocation>
        <location evidence="2">Secreted</location>
    </subcellularLocation>
</comment>
<dbReference type="PANTHER" id="PTHR38340:SF1">
    <property type="entry name" value="S-LAYER PROTEIN"/>
    <property type="match status" value="1"/>
</dbReference>
<feature type="region of interest" description="Disordered" evidence="8">
    <location>
        <begin position="1094"/>
        <end position="1126"/>
    </location>
</feature>
<dbReference type="InterPro" id="IPR013783">
    <property type="entry name" value="Ig-like_fold"/>
</dbReference>
<keyword evidence="6" id="KW-0843">Virulence</keyword>
<evidence type="ECO:0000256" key="3">
    <source>
        <dbReference type="ARBA" id="ARBA00022525"/>
    </source>
</evidence>
<sequence length="1126" mass="117236">MYGREHGPRQRLFLERLESRNLLTGFVESSLPLFDVLSENGQSYSVTIDGNGVISVAGEFIDPDPGISNDPVDFEVHGARFFDENGFFVRQVSGVTSGAVATTTFLEDPEADLSSPIATLMARATERGIRGDLDLAKVDSFVIAANRFGTLTLPGDALLRPFATFTATAETVVGEAVEVEASIPSVHHSGLVDREGEATLRFDFGDGTVVEQTASIQELLEFDEMASHVYSEPGSYVITVSGSVSARSSLSGDVDLRPVQATVLVRGKATVTDTPGDDEISLRNENGRLIAGVNGADQDLGASDEIGKVELRLGRGNNTVDASGLLPTQSLFVPSISNLDNETNTITGGPGPDVIFGGRGADVVFAGPGDDVITTNRGSDEAHGQAGDDTFVIPGGFNFGAAFNTDLKELLGGEGFDTLRIADLQDEMQVFAPLLTGSEFEAQLNLFKGIGSSRPEVQAFISDLEKLFIAPQSEEVNVNLPNADYFEQAEVNGSPEDDRYNFTNAQLDTVARLLDGDDEYLGGGGVDIVDGGPGDDDLNGNAGDDALTGGPGVNTLSGGAGNDRYQFDLTSGVMETTDITDSSGDADTIQFTISSDPPTSAEPITVSVDLSVGGSQQVTDDLSINLDLTLDIENVAVSSAVGGADVSGTTGNNQFAIVPQASTGGSPGTPEFVFNDGGGGDDDAFTLALDSEPLLDLDIPSTALDTTEGLIGVKSQHAPNSGDVLNYGPAAVVSVEFPDAFRAVSVDLDLQGSDQEVDVNGNTMRFESAIRHFVGSPFNDVLQIDATVNPRRVAGGAGADEVTIDAGGRPVTQTTNGDETTVEVAGYAPIVVTEFETITIINDGTPGGLTLDLTSGDDDALLSLRSITSDSAATIGRFLLTESSGAFAAEAFLQQDAISEVRSAGGADSLTIDALGQPVAVVGLEVLIADLPAIRLVDFTEVTIVNAGLPGDYNRDRRVDAADYTAWRDSLGADAGALPNDVDGGAIGQAQYSTWRANYGRVAGAEVFTLPAATVAPPAPPVDVAAMDIALAYFGGATDRTVREPAAPIEDSPIVSESDTRLLAAALDGYVMSKEVQAHNEAIDWLSRPGSEEARLEASASQGVDSPNVSPSSAFRPFTTTLPTSA</sequence>
<dbReference type="InterPro" id="IPR001343">
    <property type="entry name" value="Hemolysn_Ca-bd"/>
</dbReference>
<organism evidence="10 11">
    <name type="scientific">Posidoniimonas corsicana</name>
    <dbReference type="NCBI Taxonomy" id="1938618"/>
    <lineage>
        <taxon>Bacteria</taxon>
        <taxon>Pseudomonadati</taxon>
        <taxon>Planctomycetota</taxon>
        <taxon>Planctomycetia</taxon>
        <taxon>Pirellulales</taxon>
        <taxon>Lacipirellulaceae</taxon>
        <taxon>Posidoniimonas</taxon>
    </lineage>
</organism>
<dbReference type="GO" id="GO:0016020">
    <property type="term" value="C:membrane"/>
    <property type="evidence" value="ECO:0007669"/>
    <property type="project" value="UniProtKB-SubCell"/>
</dbReference>
<evidence type="ECO:0000256" key="4">
    <source>
        <dbReference type="ARBA" id="ARBA00022656"/>
    </source>
</evidence>
<dbReference type="GO" id="GO:0005576">
    <property type="term" value="C:extracellular region"/>
    <property type="evidence" value="ECO:0007669"/>
    <property type="project" value="UniProtKB-SubCell"/>
</dbReference>